<name>A0ABQ3UFG8_STRHY</name>
<accession>A0ABQ3UFG8</accession>
<dbReference type="EMBL" id="BNEK01000007">
    <property type="protein sequence ID" value="GHJ34304.1"/>
    <property type="molecule type" value="Genomic_DNA"/>
</dbReference>
<sequence>MNAAFGGADAVGFPSAGQEAPPYLGALLHAGVDLGEFGFGDPVGGFGDVAGVHDGVPLLAAAGRGGWSVFDFEGCGDPARLETEPSDDPHDTCYVAINATTK</sequence>
<gene>
    <name evidence="1" type="ORF">TPA0910_87370</name>
</gene>
<evidence type="ECO:0000313" key="1">
    <source>
        <dbReference type="EMBL" id="GHJ34304.1"/>
    </source>
</evidence>
<evidence type="ECO:0000313" key="2">
    <source>
        <dbReference type="Proteomes" id="UP001054854"/>
    </source>
</evidence>
<keyword evidence="2" id="KW-1185">Reference proteome</keyword>
<protein>
    <submittedName>
        <fullName evidence="1">Uncharacterized protein</fullName>
    </submittedName>
</protein>
<dbReference type="Proteomes" id="UP001054854">
    <property type="component" value="Unassembled WGS sequence"/>
</dbReference>
<organism evidence="1 2">
    <name type="scientific">Streptomyces hygroscopicus</name>
    <dbReference type="NCBI Taxonomy" id="1912"/>
    <lineage>
        <taxon>Bacteria</taxon>
        <taxon>Bacillati</taxon>
        <taxon>Actinomycetota</taxon>
        <taxon>Actinomycetes</taxon>
        <taxon>Kitasatosporales</taxon>
        <taxon>Streptomycetaceae</taxon>
        <taxon>Streptomyces</taxon>
        <taxon>Streptomyces violaceusniger group</taxon>
    </lineage>
</organism>
<proteinExistence type="predicted"/>
<reference evidence="1" key="1">
    <citation type="submission" date="2024-05" db="EMBL/GenBank/DDBJ databases">
        <title>Whole genome shotgun sequence of Streptomyces hygroscopicus NBRC 113678.</title>
        <authorList>
            <person name="Komaki H."/>
            <person name="Tamura T."/>
        </authorList>
    </citation>
    <scope>NUCLEOTIDE SEQUENCE</scope>
    <source>
        <strain evidence="1">N11-34</strain>
    </source>
</reference>
<comment type="caution">
    <text evidence="1">The sequence shown here is derived from an EMBL/GenBank/DDBJ whole genome shotgun (WGS) entry which is preliminary data.</text>
</comment>